<dbReference type="InterPro" id="IPR051612">
    <property type="entry name" value="Teichoic_Acid_Biosynth"/>
</dbReference>
<dbReference type="InterPro" id="IPR049698">
    <property type="entry name" value="TarB"/>
</dbReference>
<proteinExistence type="inferred from homology"/>
<dbReference type="Pfam" id="PF04464">
    <property type="entry name" value="Glyphos_transf"/>
    <property type="match status" value="1"/>
</dbReference>
<comment type="caution">
    <text evidence="7">The sequence shown here is derived from an EMBL/GenBank/DDBJ whole genome shotgun (WGS) entry which is preliminary data.</text>
</comment>
<dbReference type="InterPro" id="IPR007554">
    <property type="entry name" value="Glycerophosphate_synth"/>
</dbReference>
<evidence type="ECO:0000256" key="3">
    <source>
        <dbReference type="ARBA" id="ARBA00022475"/>
    </source>
</evidence>
<comment type="subcellular location">
    <subcellularLocation>
        <location evidence="1">Cell membrane</location>
        <topology evidence="1">Peripheral membrane protein</topology>
    </subcellularLocation>
</comment>
<dbReference type="PANTHER" id="PTHR37316">
    <property type="entry name" value="TEICHOIC ACID GLYCEROL-PHOSPHATE PRIMASE"/>
    <property type="match status" value="1"/>
</dbReference>
<gene>
    <name evidence="7" type="ORF">HUN84_07935</name>
</gene>
<dbReference type="Gene3D" id="3.40.50.12580">
    <property type="match status" value="1"/>
</dbReference>
<dbReference type="InterPro" id="IPR043148">
    <property type="entry name" value="TagF_C"/>
</dbReference>
<evidence type="ECO:0000313" key="8">
    <source>
        <dbReference type="Proteomes" id="UP000610527"/>
    </source>
</evidence>
<evidence type="ECO:0000256" key="2">
    <source>
        <dbReference type="ARBA" id="ARBA00010488"/>
    </source>
</evidence>
<name>A0ABX2LPM1_9STAP</name>
<dbReference type="PANTHER" id="PTHR37316:SF1">
    <property type="entry name" value="TEICHOIC ACID GLYCEROL-PHOSPHATE PRIMASE"/>
    <property type="match status" value="1"/>
</dbReference>
<evidence type="ECO:0000256" key="5">
    <source>
        <dbReference type="ARBA" id="ARBA00022944"/>
    </source>
</evidence>
<keyword evidence="4" id="KW-0808">Transferase</keyword>
<dbReference type="GeneID" id="74186994"/>
<keyword evidence="5" id="KW-0777">Teichoic acid biosynthesis</keyword>
<dbReference type="Proteomes" id="UP000610527">
    <property type="component" value="Unassembled WGS sequence"/>
</dbReference>
<evidence type="ECO:0000256" key="4">
    <source>
        <dbReference type="ARBA" id="ARBA00022679"/>
    </source>
</evidence>
<dbReference type="EMBL" id="JABVEG010000004">
    <property type="protein sequence ID" value="NUI82651.1"/>
    <property type="molecule type" value="Genomic_DNA"/>
</dbReference>
<comment type="similarity">
    <text evidence="2">Belongs to the CDP-glycerol glycerophosphotransferase family.</text>
</comment>
<dbReference type="Gene3D" id="3.40.50.11820">
    <property type="match status" value="1"/>
</dbReference>
<dbReference type="RefSeq" id="WP_053030691.1">
    <property type="nucleotide sequence ID" value="NZ_CUEE01000009.1"/>
</dbReference>
<accession>A0ABX2LPM1</accession>
<keyword evidence="6" id="KW-0472">Membrane</keyword>
<keyword evidence="8" id="KW-1185">Reference proteome</keyword>
<evidence type="ECO:0000313" key="7">
    <source>
        <dbReference type="EMBL" id="NUI82651.1"/>
    </source>
</evidence>
<dbReference type="NCBIfam" id="NF041711">
    <property type="entry name" value="TagprimaseTarB"/>
    <property type="match status" value="1"/>
</dbReference>
<protein>
    <submittedName>
        <fullName evidence="7">CDP-glycerol glycerophosphotransferase family protein</fullName>
    </submittedName>
</protein>
<organism evidence="7 8">
    <name type="scientific">Staphylococcus borealis</name>
    <dbReference type="NCBI Taxonomy" id="2742203"/>
    <lineage>
        <taxon>Bacteria</taxon>
        <taxon>Bacillati</taxon>
        <taxon>Bacillota</taxon>
        <taxon>Bacilli</taxon>
        <taxon>Bacillales</taxon>
        <taxon>Staphylococcaceae</taxon>
        <taxon>Staphylococcus</taxon>
    </lineage>
</organism>
<keyword evidence="3" id="KW-1003">Cell membrane</keyword>
<evidence type="ECO:0000256" key="6">
    <source>
        <dbReference type="ARBA" id="ARBA00023136"/>
    </source>
</evidence>
<sequence length="362" mass="42267">MRLIIKKVYMLMIALLNFIFKGKSVDKQRITVLMTFPEDVMPIINDLDSKGYNITVIAKVEEQYRLEHLNHITFIPAGNKHIVKHIRALSRSKVIVIDTYYLMLGGYSKKHSQTIIQTWHASGALKNFGLTDHQVDLTNNTMVKQYQRVYHATDYYLIGGKEMGECFKASFGATESQMLPLGLPRLTHYLKFNLKAEQERLKKLYNIHKTLVVYVPTYREGSENNRHIDVERFEQALPEYTLINQLHPSISQRQSVATTQELMIMADIIISDYSSLPIEASLLDKPTLFYVYDEEKYDKIRGLNQFYKAIPQRYKATTEEELIVKIKNDVALFEPLFKHWHKYNSEASVQRVTEFIEKMVEK</sequence>
<dbReference type="InterPro" id="IPR043149">
    <property type="entry name" value="TagF_N"/>
</dbReference>
<dbReference type="SUPFAM" id="SSF53756">
    <property type="entry name" value="UDP-Glycosyltransferase/glycogen phosphorylase"/>
    <property type="match status" value="1"/>
</dbReference>
<evidence type="ECO:0000256" key="1">
    <source>
        <dbReference type="ARBA" id="ARBA00004202"/>
    </source>
</evidence>
<reference evidence="7 8" key="1">
    <citation type="submission" date="2020-06" db="EMBL/GenBank/DDBJ databases">
        <title>Staphylococcus borealis sp. nov. -A novel member of the Staphylococcaceae family isolated from skin and blood in humans.</title>
        <authorList>
            <person name="Pain M."/>
            <person name="Wolden R."/>
            <person name="Jaen-Luchoro D."/>
            <person name="Salva-Serra F."/>
            <person name="Iglesias B.P."/>
            <person name="Karlsson R."/>
            <person name="Klingenberg C."/>
            <person name="Cavanagh J.P."/>
        </authorList>
    </citation>
    <scope>NUCLEOTIDE SEQUENCE [LARGE SCALE GENOMIC DNA]</scope>
    <source>
        <strain evidence="7 8">58-22</strain>
    </source>
</reference>